<sequence>MSYMQKGKGIYSTCFVGLQELKYLRNGWVPRNVDVNKRYVKFLYMISDMASMINLENLSLLCTIFWRIWYIRNLEVAEKVKNCCKDVVWWCKNYVSIQVY</sequence>
<proteinExistence type="predicted"/>
<evidence type="ECO:0000313" key="1">
    <source>
        <dbReference type="EMBL" id="KAK2635466.1"/>
    </source>
</evidence>
<dbReference type="Proteomes" id="UP001280121">
    <property type="component" value="Unassembled WGS sequence"/>
</dbReference>
<keyword evidence="2" id="KW-1185">Reference proteome</keyword>
<name>A0AAD9TGS5_9ROSI</name>
<gene>
    <name evidence="1" type="ORF">Ddye_030258</name>
</gene>
<accession>A0AAD9TGS5</accession>
<evidence type="ECO:0000313" key="2">
    <source>
        <dbReference type="Proteomes" id="UP001280121"/>
    </source>
</evidence>
<dbReference type="AlphaFoldDB" id="A0AAD9TGS5"/>
<reference evidence="1" key="1">
    <citation type="journal article" date="2023" name="Plant J.">
        <title>Genome sequences and population genomics provide insights into the demographic history, inbreeding, and mutation load of two 'living fossil' tree species of Dipteronia.</title>
        <authorList>
            <person name="Feng Y."/>
            <person name="Comes H.P."/>
            <person name="Chen J."/>
            <person name="Zhu S."/>
            <person name="Lu R."/>
            <person name="Zhang X."/>
            <person name="Li P."/>
            <person name="Qiu J."/>
            <person name="Olsen K.M."/>
            <person name="Qiu Y."/>
        </authorList>
    </citation>
    <scope>NUCLEOTIDE SEQUENCE</scope>
    <source>
        <strain evidence="1">KIB01</strain>
    </source>
</reference>
<comment type="caution">
    <text evidence="1">The sequence shown here is derived from an EMBL/GenBank/DDBJ whole genome shotgun (WGS) entry which is preliminary data.</text>
</comment>
<protein>
    <submittedName>
        <fullName evidence="1">Uncharacterized protein</fullName>
    </submittedName>
</protein>
<organism evidence="1 2">
    <name type="scientific">Dipteronia dyeriana</name>
    <dbReference type="NCBI Taxonomy" id="168575"/>
    <lineage>
        <taxon>Eukaryota</taxon>
        <taxon>Viridiplantae</taxon>
        <taxon>Streptophyta</taxon>
        <taxon>Embryophyta</taxon>
        <taxon>Tracheophyta</taxon>
        <taxon>Spermatophyta</taxon>
        <taxon>Magnoliopsida</taxon>
        <taxon>eudicotyledons</taxon>
        <taxon>Gunneridae</taxon>
        <taxon>Pentapetalae</taxon>
        <taxon>rosids</taxon>
        <taxon>malvids</taxon>
        <taxon>Sapindales</taxon>
        <taxon>Sapindaceae</taxon>
        <taxon>Hippocastanoideae</taxon>
        <taxon>Acereae</taxon>
        <taxon>Dipteronia</taxon>
    </lineage>
</organism>
<dbReference type="EMBL" id="JANJYI010000009">
    <property type="protein sequence ID" value="KAK2635466.1"/>
    <property type="molecule type" value="Genomic_DNA"/>
</dbReference>